<dbReference type="AlphaFoldDB" id="A0A1A9MH91"/>
<dbReference type="PANTHER" id="PTHR32308:SF10">
    <property type="entry name" value="CITRATE LYASE SUBUNIT BETA"/>
    <property type="match status" value="1"/>
</dbReference>
<dbReference type="Gene3D" id="3.20.20.60">
    <property type="entry name" value="Phosphoenolpyruvate-binding domains"/>
    <property type="match status" value="1"/>
</dbReference>
<comment type="cofactor">
    <cofactor evidence="1">
        <name>Mg(2+)</name>
        <dbReference type="ChEBI" id="CHEBI:18420"/>
    </cofactor>
</comment>
<dbReference type="OrthoDB" id="348111at2"/>
<dbReference type="PIRSF" id="PIRSF015582">
    <property type="entry name" value="Cit_lyase_B"/>
    <property type="match status" value="1"/>
</dbReference>
<dbReference type="SUPFAM" id="SSF51621">
    <property type="entry name" value="Phosphoenolpyruvate/pyruvate domain"/>
    <property type="match status" value="1"/>
</dbReference>
<keyword evidence="3 4" id="KW-0460">Magnesium</keyword>
<protein>
    <submittedName>
        <fullName evidence="5">HpcH/HpaI aldolase/citrate lyase family protein</fullName>
    </submittedName>
</protein>
<dbReference type="RefSeq" id="WP_064507612.1">
    <property type="nucleotide sequence ID" value="NZ_JAYFSN010000010.1"/>
</dbReference>
<sequence>MSEAYRLGASLYVPATNDNLSEVLSGRQFPQARSLIACTEDAVSSTDLPHAMSHIRRTLPTLPPRSHGPLRFIRPRNAEVLGQLLAMHDIDRVHGFVLPKIDTDTLAAYERQLADHDFCIMPTLETPQALDPLGQREIRACLQGSPLSSRVLAVRIGGNDLLSMLAMKRVRGTTIYDTPVGLVIQQLVLAFRPYGFQLTAPVYDFFDDPQTLRRELAIDTAMGLVGKTAIHPMQIPVIEEGLRVSDEDLRAAREVLGATTAVFKSNGGMVEKAVHTRWAQAIIARQAIVAL</sequence>
<reference evidence="5 8" key="2">
    <citation type="submission" date="2023-12" db="EMBL/GenBank/DDBJ databases">
        <title>Genome sequencing of Xanthomonas floridensis.</title>
        <authorList>
            <person name="Greer S."/>
            <person name="Harrison J."/>
            <person name="Grant M."/>
            <person name="Vicente J."/>
            <person name="Studholme D."/>
        </authorList>
    </citation>
    <scope>NUCLEOTIDE SEQUENCE [LARGE SCALE GENOMIC DNA]</scope>
    <source>
        <strain evidence="5 8">WHRI 8848</strain>
    </source>
</reference>
<keyword evidence="5" id="KW-0456">Lyase</keyword>
<dbReference type="Proteomes" id="UP001303614">
    <property type="component" value="Unassembled WGS sequence"/>
</dbReference>
<dbReference type="Proteomes" id="UP000077659">
    <property type="component" value="Unassembled WGS sequence"/>
</dbReference>
<dbReference type="PANTHER" id="PTHR32308">
    <property type="entry name" value="LYASE BETA SUBUNIT, PUTATIVE (AFU_ORTHOLOGUE AFUA_4G13030)-RELATED"/>
    <property type="match status" value="1"/>
</dbReference>
<evidence type="ECO:0000256" key="3">
    <source>
        <dbReference type="ARBA" id="ARBA00022842"/>
    </source>
</evidence>
<keyword evidence="8" id="KW-1185">Reference proteome</keyword>
<dbReference type="STRING" id="1843580.A7D17_10355"/>
<reference evidence="6 7" key="1">
    <citation type="submission" date="2016-05" db="EMBL/GenBank/DDBJ databases">
        <title>Pathogenic, phenotypic and molecular characterisation of Xanthomonas nasturtii sp. nov. and Xanthomonas floridensis sp. nov., new species of Xanthomonas associated with watercress production in Florida.</title>
        <authorList>
            <person name="Vicente J.G."/>
            <person name="Rothwell S."/>
            <person name="Holub E.B."/>
            <person name="Studholme D.J."/>
        </authorList>
    </citation>
    <scope>NUCLEOTIDE SEQUENCE [LARGE SCALE GENOMIC DNA]</scope>
    <source>
        <strain evidence="6 7">WHRI 8848</strain>
    </source>
</reference>
<dbReference type="InterPro" id="IPR015813">
    <property type="entry name" value="Pyrv/PenolPyrv_kinase-like_dom"/>
</dbReference>
<organism evidence="6 7">
    <name type="scientific">Xanthomonas floridensis</name>
    <dbReference type="NCBI Taxonomy" id="1843580"/>
    <lineage>
        <taxon>Bacteria</taxon>
        <taxon>Pseudomonadati</taxon>
        <taxon>Pseudomonadota</taxon>
        <taxon>Gammaproteobacteria</taxon>
        <taxon>Lysobacterales</taxon>
        <taxon>Lysobacteraceae</taxon>
        <taxon>Xanthomonas</taxon>
    </lineage>
</organism>
<dbReference type="GO" id="GO:0006107">
    <property type="term" value="P:oxaloacetate metabolic process"/>
    <property type="evidence" value="ECO:0007669"/>
    <property type="project" value="TreeGrafter"/>
</dbReference>
<dbReference type="EMBL" id="JAYFSO010000010">
    <property type="protein sequence ID" value="MEA5124109.1"/>
    <property type="molecule type" value="Genomic_DNA"/>
</dbReference>
<dbReference type="InterPro" id="IPR011206">
    <property type="entry name" value="Citrate_lyase_beta/mcl1/mcl2"/>
</dbReference>
<evidence type="ECO:0000256" key="4">
    <source>
        <dbReference type="PIRSR" id="PIRSR015582-2"/>
    </source>
</evidence>
<evidence type="ECO:0000313" key="8">
    <source>
        <dbReference type="Proteomes" id="UP001303614"/>
    </source>
</evidence>
<dbReference type="Pfam" id="PF15617">
    <property type="entry name" value="C-C_Bond_Lyase"/>
    <property type="match status" value="1"/>
</dbReference>
<proteinExistence type="predicted"/>
<evidence type="ECO:0000256" key="1">
    <source>
        <dbReference type="ARBA" id="ARBA00001946"/>
    </source>
</evidence>
<evidence type="ECO:0000313" key="6">
    <source>
        <dbReference type="EMBL" id="OAG68997.1"/>
    </source>
</evidence>
<dbReference type="EMBL" id="LXNG01000003">
    <property type="protein sequence ID" value="OAG68997.1"/>
    <property type="molecule type" value="Genomic_DNA"/>
</dbReference>
<evidence type="ECO:0000313" key="7">
    <source>
        <dbReference type="Proteomes" id="UP000077659"/>
    </source>
</evidence>
<accession>A0A1A9MH91</accession>
<evidence type="ECO:0000256" key="2">
    <source>
        <dbReference type="ARBA" id="ARBA00022723"/>
    </source>
</evidence>
<dbReference type="GO" id="GO:0016829">
    <property type="term" value="F:lyase activity"/>
    <property type="evidence" value="ECO:0007669"/>
    <property type="project" value="UniProtKB-KW"/>
</dbReference>
<gene>
    <name evidence="6" type="ORF">A7D17_10355</name>
    <name evidence="5" type="ORF">VB146_09590</name>
</gene>
<keyword evidence="2 4" id="KW-0479">Metal-binding</keyword>
<evidence type="ECO:0000313" key="5">
    <source>
        <dbReference type="EMBL" id="MEA5124109.1"/>
    </source>
</evidence>
<feature type="binding site" evidence="4">
    <location>
        <position position="160"/>
    </location>
    <ligand>
        <name>Mg(2+)</name>
        <dbReference type="ChEBI" id="CHEBI:18420"/>
    </ligand>
</feature>
<name>A0A1A9MH91_9XANT</name>
<dbReference type="GO" id="GO:0000287">
    <property type="term" value="F:magnesium ion binding"/>
    <property type="evidence" value="ECO:0007669"/>
    <property type="project" value="TreeGrafter"/>
</dbReference>
<dbReference type="InterPro" id="IPR039480">
    <property type="entry name" value="C-C_Bond_Lyase-like"/>
</dbReference>
<dbReference type="InterPro" id="IPR040442">
    <property type="entry name" value="Pyrv_kinase-like_dom_sf"/>
</dbReference>
<comment type="caution">
    <text evidence="6">The sequence shown here is derived from an EMBL/GenBank/DDBJ whole genome shotgun (WGS) entry which is preliminary data.</text>
</comment>